<feature type="compositionally biased region" description="Low complexity" evidence="1">
    <location>
        <begin position="67"/>
        <end position="78"/>
    </location>
</feature>
<name>B2WG89_PYRTR</name>
<feature type="chain" id="PRO_5002784740" evidence="3">
    <location>
        <begin position="21"/>
        <end position="208"/>
    </location>
</feature>
<accession>B2WG89</accession>
<dbReference type="Proteomes" id="UP000001471">
    <property type="component" value="Unassembled WGS sequence"/>
</dbReference>
<dbReference type="HOGENOM" id="CLU_1556066_0_0_1"/>
<evidence type="ECO:0000313" key="5">
    <source>
        <dbReference type="Proteomes" id="UP000001471"/>
    </source>
</evidence>
<dbReference type="EMBL" id="DS231624">
    <property type="protein sequence ID" value="EDU41996.1"/>
    <property type="molecule type" value="Genomic_DNA"/>
</dbReference>
<dbReference type="AlphaFoldDB" id="B2WG89"/>
<gene>
    <name evidence="4" type="ORF">PTRG_08945</name>
</gene>
<proteinExistence type="predicted"/>
<evidence type="ECO:0000256" key="2">
    <source>
        <dbReference type="SAM" id="Phobius"/>
    </source>
</evidence>
<organism evidence="4 5">
    <name type="scientific">Pyrenophora tritici-repentis (strain Pt-1C-BFP)</name>
    <name type="common">Wheat tan spot fungus</name>
    <name type="synonym">Drechslera tritici-repentis</name>
    <dbReference type="NCBI Taxonomy" id="426418"/>
    <lineage>
        <taxon>Eukaryota</taxon>
        <taxon>Fungi</taxon>
        <taxon>Dikarya</taxon>
        <taxon>Ascomycota</taxon>
        <taxon>Pezizomycotina</taxon>
        <taxon>Dothideomycetes</taxon>
        <taxon>Pleosporomycetidae</taxon>
        <taxon>Pleosporales</taxon>
        <taxon>Pleosporineae</taxon>
        <taxon>Pleosporaceae</taxon>
        <taxon>Pyrenophora</taxon>
    </lineage>
</organism>
<feature type="signal peptide" evidence="3">
    <location>
        <begin position="1"/>
        <end position="20"/>
    </location>
</feature>
<keyword evidence="3" id="KW-0732">Signal</keyword>
<evidence type="ECO:0000313" key="4">
    <source>
        <dbReference type="EMBL" id="EDU41996.1"/>
    </source>
</evidence>
<feature type="region of interest" description="Disordered" evidence="1">
    <location>
        <begin position="65"/>
        <end position="90"/>
    </location>
</feature>
<dbReference type="OrthoDB" id="3695264at2759"/>
<feature type="transmembrane region" description="Helical" evidence="2">
    <location>
        <begin position="117"/>
        <end position="140"/>
    </location>
</feature>
<evidence type="ECO:0000256" key="1">
    <source>
        <dbReference type="SAM" id="MobiDB-lite"/>
    </source>
</evidence>
<keyword evidence="2" id="KW-0472">Membrane</keyword>
<reference evidence="5" key="1">
    <citation type="journal article" date="2013" name="G3 (Bethesda)">
        <title>Comparative genomics of a plant-pathogenic fungus, Pyrenophora tritici-repentis, reveals transduplication and the impact of repeat elements on pathogenicity and population divergence.</title>
        <authorList>
            <person name="Manning V.A."/>
            <person name="Pandelova I."/>
            <person name="Dhillon B."/>
            <person name="Wilhelm L.J."/>
            <person name="Goodwin S.B."/>
            <person name="Berlin A.M."/>
            <person name="Figueroa M."/>
            <person name="Freitag M."/>
            <person name="Hane J.K."/>
            <person name="Henrissat B."/>
            <person name="Holman W.H."/>
            <person name="Kodira C.D."/>
            <person name="Martin J."/>
            <person name="Oliver R.P."/>
            <person name="Robbertse B."/>
            <person name="Schackwitz W."/>
            <person name="Schwartz D.C."/>
            <person name="Spatafora J.W."/>
            <person name="Turgeon B.G."/>
            <person name="Yandava C."/>
            <person name="Young S."/>
            <person name="Zhou S."/>
            <person name="Zeng Q."/>
            <person name="Grigoriev I.V."/>
            <person name="Ma L.-J."/>
            <person name="Ciuffetti L.M."/>
        </authorList>
    </citation>
    <scope>NUCLEOTIDE SEQUENCE [LARGE SCALE GENOMIC DNA]</scope>
    <source>
        <strain evidence="5">Pt-1C-BFP</strain>
    </source>
</reference>
<protein>
    <submittedName>
        <fullName evidence="4">Uncharacterized protein</fullName>
    </submittedName>
</protein>
<keyword evidence="2" id="KW-1133">Transmembrane helix</keyword>
<keyword evidence="2" id="KW-0812">Transmembrane</keyword>
<dbReference type="InParanoid" id="B2WG89"/>
<evidence type="ECO:0000256" key="3">
    <source>
        <dbReference type="SAM" id="SignalP"/>
    </source>
</evidence>
<sequence>MRRLVFLLAVVLCFLHGVCATTATATAIATSSVGEGRAFQSDSAAAVSSTGSLDETSSLVVQANTVTTPSTSTSTSTPTPSPPPTQIQQSQYPNSTAIFFPQPQQQTTPSPLTKARIVGLAVGLAIADILLVGLCLYYFLHRCRNNLSLLRLKKRFARDKNSNEDVAELRGPPVYAQEREDEGVQYEVYVEPSEVQGTIRIEEQGRRQ</sequence>